<dbReference type="PROSITE" id="PS52029">
    <property type="entry name" value="LD_TPASE"/>
    <property type="match status" value="1"/>
</dbReference>
<dbReference type="OrthoDB" id="177750at2"/>
<organism evidence="10 11">
    <name type="scientific">Anaerobutyricum hallii</name>
    <dbReference type="NCBI Taxonomy" id="39488"/>
    <lineage>
        <taxon>Bacteria</taxon>
        <taxon>Bacillati</taxon>
        <taxon>Bacillota</taxon>
        <taxon>Clostridia</taxon>
        <taxon>Lachnospirales</taxon>
        <taxon>Lachnospiraceae</taxon>
        <taxon>Anaerobutyricum</taxon>
    </lineage>
</organism>
<keyword evidence="5 6" id="KW-0961">Cell wall biogenesis/degradation</keyword>
<feature type="signal peptide" evidence="7">
    <location>
        <begin position="1"/>
        <end position="21"/>
    </location>
</feature>
<dbReference type="PANTHER" id="PTHR30582">
    <property type="entry name" value="L,D-TRANSPEPTIDASE"/>
    <property type="match status" value="1"/>
</dbReference>
<reference evidence="10 11" key="1">
    <citation type="submission" date="2015-09" db="EMBL/GenBank/DDBJ databases">
        <authorList>
            <consortium name="Pathogen Informatics"/>
        </authorList>
    </citation>
    <scope>NUCLEOTIDE SEQUENCE [LARGE SCALE GENOMIC DNA]</scope>
    <source>
        <strain evidence="10 11">2789STDY5834966</strain>
    </source>
</reference>
<dbReference type="InterPro" id="IPR013783">
    <property type="entry name" value="Ig-like_fold"/>
</dbReference>
<dbReference type="RefSeq" id="WP_055183073.1">
    <property type="nucleotide sequence ID" value="NZ_CYYC01000027.1"/>
</dbReference>
<evidence type="ECO:0000259" key="9">
    <source>
        <dbReference type="PROSITE" id="PS52029"/>
    </source>
</evidence>
<dbReference type="GO" id="GO:0005576">
    <property type="term" value="C:extracellular region"/>
    <property type="evidence" value="ECO:0007669"/>
    <property type="project" value="TreeGrafter"/>
</dbReference>
<dbReference type="PROSITE" id="PS50853">
    <property type="entry name" value="FN3"/>
    <property type="match status" value="2"/>
</dbReference>
<dbReference type="InterPro" id="IPR038063">
    <property type="entry name" value="Transpep_catalytic_dom"/>
</dbReference>
<evidence type="ECO:0000256" key="3">
    <source>
        <dbReference type="ARBA" id="ARBA00022960"/>
    </source>
</evidence>
<dbReference type="SMART" id="SM00060">
    <property type="entry name" value="FN3"/>
    <property type="match status" value="2"/>
</dbReference>
<dbReference type="UniPathway" id="UPA00219"/>
<dbReference type="InterPro" id="IPR050979">
    <property type="entry name" value="LD-transpeptidase"/>
</dbReference>
<feature type="chain" id="PRO_5038944552" evidence="7">
    <location>
        <begin position="22"/>
        <end position="577"/>
    </location>
</feature>
<evidence type="ECO:0000313" key="10">
    <source>
        <dbReference type="EMBL" id="CUN09260.1"/>
    </source>
</evidence>
<evidence type="ECO:0000256" key="2">
    <source>
        <dbReference type="ARBA" id="ARBA00022679"/>
    </source>
</evidence>
<keyword evidence="4 6" id="KW-0573">Peptidoglycan synthesis</keyword>
<dbReference type="Gene3D" id="2.40.440.10">
    <property type="entry name" value="L,D-transpeptidase catalytic domain-like"/>
    <property type="match status" value="1"/>
</dbReference>
<keyword evidence="7" id="KW-0732">Signal</keyword>
<dbReference type="CDD" id="cd00063">
    <property type="entry name" value="FN3"/>
    <property type="match status" value="2"/>
</dbReference>
<name>A0A173U458_9FIRM</name>
<dbReference type="GO" id="GO:0071555">
    <property type="term" value="P:cell wall organization"/>
    <property type="evidence" value="ECO:0007669"/>
    <property type="project" value="UniProtKB-UniRule"/>
</dbReference>
<dbReference type="GO" id="GO:0071972">
    <property type="term" value="F:peptidoglycan L,D-transpeptidase activity"/>
    <property type="evidence" value="ECO:0007669"/>
    <property type="project" value="TreeGrafter"/>
</dbReference>
<feature type="domain" description="L,D-TPase catalytic" evidence="9">
    <location>
        <begin position="458"/>
        <end position="577"/>
    </location>
</feature>
<dbReference type="CDD" id="cd16913">
    <property type="entry name" value="YkuD_like"/>
    <property type="match status" value="1"/>
</dbReference>
<feature type="domain" description="Fibronectin type-III" evidence="8">
    <location>
        <begin position="316"/>
        <end position="408"/>
    </location>
</feature>
<dbReference type="Pfam" id="PF03734">
    <property type="entry name" value="YkuD"/>
    <property type="match status" value="1"/>
</dbReference>
<dbReference type="Proteomes" id="UP000095390">
    <property type="component" value="Unassembled WGS sequence"/>
</dbReference>
<dbReference type="SUPFAM" id="SSF141523">
    <property type="entry name" value="L,D-transpeptidase catalytic domain-like"/>
    <property type="match status" value="1"/>
</dbReference>
<evidence type="ECO:0000256" key="7">
    <source>
        <dbReference type="SAM" id="SignalP"/>
    </source>
</evidence>
<dbReference type="AlphaFoldDB" id="A0A173U458"/>
<sequence>MNKKHLGIVALFILCFSFALAGKSAQAATTPQETSVSKIAYVDASGRLVLKFADFSDAGYTYTVTNEKTGAKTDTAQLASKKGVLTVSLGQQLYSAKTGYKLILTSKDNTKKLTVHYYTGKALGSYSIKQKSNDSVKASWTVSDKIYTGYSLELYLGGNSTVAQKRISVGKTAASASIASSSLKNARYYTYLIGQTTLNNNKTVYYGQGMLKTFDYVKKPAKVKGVKAVPNANAAKLSWNAVSNASYYTVYKSTKSSSGYKVAKSKCTSTSLKIKGLTGGKKYYFKVVAVSQAGGKTVIGTQSNAVLAKIPVVAGQVRNVQLTFDSKKNLALTWSRTAKATSYHILYKKAADSKYKILIKTKKSNYSLAKLKADTKYNIKVQAVTRIGNKVYLSSKTSKVITVTPRQYRDKNYNKLLASQVRSIGYVGNKCIYTTKKYSTEVKTAFVNYKGYSSKTKYLIWISHYTQQVSIFEGSKGKWKMIRTFICATGTAKNHSPRGVFKITYKEKGWFYTSTKELYVTHYKGRNSFHTRPLWNNGSVQNPTIGKPASHGCVRCYNQDAKYIYDKMPIGTTVVSY</sequence>
<dbReference type="InterPro" id="IPR005490">
    <property type="entry name" value="LD_TPept_cat_dom"/>
</dbReference>
<dbReference type="PANTHER" id="PTHR30582:SF2">
    <property type="entry name" value="L,D-TRANSPEPTIDASE YCIB-RELATED"/>
    <property type="match status" value="1"/>
</dbReference>
<dbReference type="GO" id="GO:0016740">
    <property type="term" value="F:transferase activity"/>
    <property type="evidence" value="ECO:0007669"/>
    <property type="project" value="UniProtKB-KW"/>
</dbReference>
<dbReference type="Gene3D" id="2.60.40.10">
    <property type="entry name" value="Immunoglobulins"/>
    <property type="match status" value="2"/>
</dbReference>
<evidence type="ECO:0000313" key="11">
    <source>
        <dbReference type="Proteomes" id="UP000095390"/>
    </source>
</evidence>
<dbReference type="GO" id="GO:0018104">
    <property type="term" value="P:peptidoglycan-protein cross-linking"/>
    <property type="evidence" value="ECO:0007669"/>
    <property type="project" value="TreeGrafter"/>
</dbReference>
<keyword evidence="2" id="KW-0808">Transferase</keyword>
<evidence type="ECO:0000259" key="8">
    <source>
        <dbReference type="PROSITE" id="PS50853"/>
    </source>
</evidence>
<evidence type="ECO:0000256" key="6">
    <source>
        <dbReference type="PROSITE-ProRule" id="PRU01373"/>
    </source>
</evidence>
<protein>
    <submittedName>
        <fullName evidence="10">Fibronectin type III domain</fullName>
    </submittedName>
</protein>
<evidence type="ECO:0000256" key="1">
    <source>
        <dbReference type="ARBA" id="ARBA00004752"/>
    </source>
</evidence>
<proteinExistence type="predicted"/>
<dbReference type="InterPro" id="IPR003961">
    <property type="entry name" value="FN3_dom"/>
</dbReference>
<gene>
    <name evidence="10" type="ORF">ERS852578_02134</name>
</gene>
<dbReference type="SUPFAM" id="SSF49265">
    <property type="entry name" value="Fibronectin type III"/>
    <property type="match status" value="1"/>
</dbReference>
<keyword evidence="3 6" id="KW-0133">Cell shape</keyword>
<dbReference type="EMBL" id="CYYC01000027">
    <property type="protein sequence ID" value="CUN09260.1"/>
    <property type="molecule type" value="Genomic_DNA"/>
</dbReference>
<evidence type="ECO:0000256" key="4">
    <source>
        <dbReference type="ARBA" id="ARBA00022984"/>
    </source>
</evidence>
<feature type="active site" description="Nucleophile" evidence="6">
    <location>
        <position position="553"/>
    </location>
</feature>
<dbReference type="Pfam" id="PF00041">
    <property type="entry name" value="fn3"/>
    <property type="match status" value="2"/>
</dbReference>
<accession>A0A173U458</accession>
<dbReference type="GO" id="GO:0008360">
    <property type="term" value="P:regulation of cell shape"/>
    <property type="evidence" value="ECO:0007669"/>
    <property type="project" value="UniProtKB-UniRule"/>
</dbReference>
<dbReference type="InterPro" id="IPR036116">
    <property type="entry name" value="FN3_sf"/>
</dbReference>
<comment type="pathway">
    <text evidence="1 6">Cell wall biogenesis; peptidoglycan biosynthesis.</text>
</comment>
<evidence type="ECO:0000256" key="5">
    <source>
        <dbReference type="ARBA" id="ARBA00023316"/>
    </source>
</evidence>
<feature type="domain" description="Fibronectin type-III" evidence="8">
    <location>
        <begin position="219"/>
        <end position="313"/>
    </location>
</feature>
<feature type="active site" description="Proton donor/acceptor" evidence="6">
    <location>
        <position position="530"/>
    </location>
</feature>